<comment type="similarity">
    <text evidence="3 8">Belongs to the TRAPP small subunits family. BET3 subfamily.</text>
</comment>
<dbReference type="GO" id="GO:0030008">
    <property type="term" value="C:TRAPP complex"/>
    <property type="evidence" value="ECO:0007669"/>
    <property type="project" value="InterPro"/>
</dbReference>
<gene>
    <name evidence="10" type="primary">LOC34621545</name>
</gene>
<dbReference type="OrthoDB" id="10262857at2759"/>
<dbReference type="InterPro" id="IPR007194">
    <property type="entry name" value="TRAPP_component"/>
</dbReference>
<dbReference type="CDD" id="cd14942">
    <property type="entry name" value="TRAPPC3_bet3"/>
    <property type="match status" value="1"/>
</dbReference>
<keyword evidence="6 8" id="KW-0931">ER-Golgi transport</keyword>
<dbReference type="FunFam" id="3.30.1380.20:FF:000001">
    <property type="entry name" value="Trafficking protein particle complex subunit BET3"/>
    <property type="match status" value="1"/>
</dbReference>
<reference evidence="10" key="1">
    <citation type="submission" date="2025-08" db="UniProtKB">
        <authorList>
            <consortium name="RefSeq"/>
        </authorList>
    </citation>
    <scope>IDENTIFICATION</scope>
</reference>
<keyword evidence="7 8" id="KW-0333">Golgi apparatus</keyword>
<dbReference type="Proteomes" id="UP000515125">
    <property type="component" value="Unplaced"/>
</dbReference>
<keyword evidence="9" id="KW-1185">Reference proteome</keyword>
<proteinExistence type="inferred from homology"/>
<evidence type="ECO:0000313" key="10">
    <source>
        <dbReference type="RefSeq" id="XP_022589843.2"/>
    </source>
</evidence>
<dbReference type="GO" id="GO:0005783">
    <property type="term" value="C:endoplasmic reticulum"/>
    <property type="evidence" value="ECO:0007669"/>
    <property type="project" value="UniProtKB-SubCell"/>
</dbReference>
<organism evidence="9 10">
    <name type="scientific">Cyclospora cayetanensis</name>
    <dbReference type="NCBI Taxonomy" id="88456"/>
    <lineage>
        <taxon>Eukaryota</taxon>
        <taxon>Sar</taxon>
        <taxon>Alveolata</taxon>
        <taxon>Apicomplexa</taxon>
        <taxon>Conoidasida</taxon>
        <taxon>Coccidia</taxon>
        <taxon>Eucoccidiorida</taxon>
        <taxon>Eimeriorina</taxon>
        <taxon>Eimeriidae</taxon>
        <taxon>Cyclospora</taxon>
    </lineage>
</organism>
<dbReference type="GO" id="GO:0048193">
    <property type="term" value="P:Golgi vesicle transport"/>
    <property type="evidence" value="ECO:0007669"/>
    <property type="project" value="InterPro"/>
</dbReference>
<dbReference type="GeneID" id="34621545"/>
<comment type="subcellular location">
    <subcellularLocation>
        <location evidence="2">Endoplasmic reticulum</location>
    </subcellularLocation>
    <subcellularLocation>
        <location evidence="1 8">Golgi apparatus</location>
        <location evidence="1 8">cis-Golgi network</location>
    </subcellularLocation>
</comment>
<dbReference type="GO" id="GO:0016236">
    <property type="term" value="P:macroautophagy"/>
    <property type="evidence" value="ECO:0007669"/>
    <property type="project" value="UniProtKB-ARBA"/>
</dbReference>
<dbReference type="SUPFAM" id="SSF111126">
    <property type="entry name" value="Ligand-binding domain in the NO signalling and Golgi transport"/>
    <property type="match status" value="1"/>
</dbReference>
<evidence type="ECO:0000256" key="2">
    <source>
        <dbReference type="ARBA" id="ARBA00004240"/>
    </source>
</evidence>
<name>A0A6P5WFG8_9EIME</name>
<dbReference type="Gene3D" id="3.30.1380.20">
    <property type="entry name" value="Trafficking protein particle complex subunit 3"/>
    <property type="match status" value="1"/>
</dbReference>
<protein>
    <recommendedName>
        <fullName evidence="8">Trafficking protein particle complex subunit</fullName>
    </recommendedName>
</protein>
<evidence type="ECO:0000256" key="1">
    <source>
        <dbReference type="ARBA" id="ARBA00004222"/>
    </source>
</evidence>
<evidence type="ECO:0000256" key="4">
    <source>
        <dbReference type="ARBA" id="ARBA00022448"/>
    </source>
</evidence>
<comment type="subunit">
    <text evidence="8">Homodimer.</text>
</comment>
<keyword evidence="4 8" id="KW-0813">Transport</keyword>
<accession>A0A6P5WFG8</accession>
<dbReference type="AlphaFoldDB" id="A0A6P5WFG8"/>
<dbReference type="GO" id="GO:0005794">
    <property type="term" value="C:Golgi apparatus"/>
    <property type="evidence" value="ECO:0007669"/>
    <property type="project" value="UniProtKB-SubCell"/>
</dbReference>
<dbReference type="InterPro" id="IPR024096">
    <property type="entry name" value="NO_sig/Golgi_transp_ligand-bd"/>
</dbReference>
<evidence type="ECO:0000313" key="9">
    <source>
        <dbReference type="Proteomes" id="UP000515125"/>
    </source>
</evidence>
<dbReference type="Pfam" id="PF04051">
    <property type="entry name" value="TRAPP"/>
    <property type="match status" value="1"/>
</dbReference>
<evidence type="ECO:0000256" key="7">
    <source>
        <dbReference type="ARBA" id="ARBA00023034"/>
    </source>
</evidence>
<evidence type="ECO:0000256" key="8">
    <source>
        <dbReference type="PIRNR" id="PIRNR018293"/>
    </source>
</evidence>
<dbReference type="PIRSF" id="PIRSF018293">
    <property type="entry name" value="TRAPP_I_complex_Bet3"/>
    <property type="match status" value="1"/>
</dbReference>
<dbReference type="PANTHER" id="PTHR13048">
    <property type="entry name" value="TRAFFICKING PROTEIN PARTICLE COMPLEX SUBUNIT 3"/>
    <property type="match status" value="1"/>
</dbReference>
<comment type="function">
    <text evidence="8">May play a role in vesicular transport from endoplasmic reticulum to Golgi.</text>
</comment>
<keyword evidence="5" id="KW-0256">Endoplasmic reticulum</keyword>
<evidence type="ECO:0000256" key="5">
    <source>
        <dbReference type="ARBA" id="ARBA00022824"/>
    </source>
</evidence>
<dbReference type="InterPro" id="IPR016721">
    <property type="entry name" value="Bet3"/>
</dbReference>
<dbReference type="RefSeq" id="XP_022589843.2">
    <property type="nucleotide sequence ID" value="XM_022734753.2"/>
</dbReference>
<evidence type="ECO:0000256" key="6">
    <source>
        <dbReference type="ARBA" id="ARBA00022892"/>
    </source>
</evidence>
<sequence>MSKEKYQKQWEAISQRIEKANSELLCLTYGSLVSQLLKDFEHVEAINQQLEKMGYNIGIRLVDEFLAKSGIGACAGFRETAEVIARLGLRMFLGVSAEVASWDSQEKSCSLILTENPLTDFVELPPALANLNYSNIICGVIRGALEQLRMRVSCYFVKDMLKGDDVYEIRLELKELMKEEFEDDDDL</sequence>
<evidence type="ECO:0000256" key="3">
    <source>
        <dbReference type="ARBA" id="ARBA00006218"/>
    </source>
</evidence>